<evidence type="ECO:0000256" key="4">
    <source>
        <dbReference type="ARBA" id="ARBA00023136"/>
    </source>
</evidence>
<reference evidence="7 8" key="1">
    <citation type="submission" date="2018-07" db="EMBL/GenBank/DDBJ databases">
        <title>Genomic Encyclopedia of Type Strains, Phase III (KMG-III): the genomes of soil and plant-associated and newly described type strains.</title>
        <authorList>
            <person name="Whitman W."/>
        </authorList>
    </citation>
    <scope>NUCLEOTIDE SEQUENCE [LARGE SCALE GENOMIC DNA]</scope>
    <source>
        <strain evidence="7 8">CECT 8487</strain>
    </source>
</reference>
<feature type="transmembrane region" description="Helical" evidence="5">
    <location>
        <begin position="166"/>
        <end position="188"/>
    </location>
</feature>
<dbReference type="OrthoDB" id="1196478at2"/>
<keyword evidence="8" id="KW-1185">Reference proteome</keyword>
<feature type="transmembrane region" description="Helical" evidence="5">
    <location>
        <begin position="57"/>
        <end position="74"/>
    </location>
</feature>
<feature type="transmembrane region" description="Helical" evidence="5">
    <location>
        <begin position="252"/>
        <end position="271"/>
    </location>
</feature>
<proteinExistence type="predicted"/>
<feature type="transmembrane region" description="Helical" evidence="5">
    <location>
        <begin position="219"/>
        <end position="236"/>
    </location>
</feature>
<evidence type="ECO:0000256" key="5">
    <source>
        <dbReference type="SAM" id="Phobius"/>
    </source>
</evidence>
<dbReference type="InterPro" id="IPR009908">
    <property type="entry name" value="Methylamine_util_MauE"/>
</dbReference>
<name>A0A3D9HGP4_9FLAO</name>
<comment type="caution">
    <text evidence="7">The sequence shown here is derived from an EMBL/GenBank/DDBJ whole genome shotgun (WGS) entry which is preliminary data.</text>
</comment>
<keyword evidence="2 5" id="KW-0812">Transmembrane</keyword>
<dbReference type="AlphaFoldDB" id="A0A3D9HGP4"/>
<dbReference type="EMBL" id="QRDX01000004">
    <property type="protein sequence ID" value="RED48431.1"/>
    <property type="molecule type" value="Genomic_DNA"/>
</dbReference>
<keyword evidence="3 5" id="KW-1133">Transmembrane helix</keyword>
<feature type="transmembrane region" description="Helical" evidence="5">
    <location>
        <begin position="80"/>
        <end position="96"/>
    </location>
</feature>
<gene>
    <name evidence="7" type="ORF">DFQ02_104277</name>
</gene>
<dbReference type="Proteomes" id="UP000256629">
    <property type="component" value="Unassembled WGS sequence"/>
</dbReference>
<evidence type="ECO:0000313" key="8">
    <source>
        <dbReference type="Proteomes" id="UP000256629"/>
    </source>
</evidence>
<feature type="domain" description="Methylamine utilisation protein MauE" evidence="6">
    <location>
        <begin position="128"/>
        <end position="209"/>
    </location>
</feature>
<sequence>MNYKFRELISNNDELFWIRLAAFLAFVIPIGMAPLIWFSNRDFPMISMFTGFWKLNFYLDLVIILGFVVCFLFFVFKPQWIAGIIVTVIYLFWIVLDQNRIQPFYFEIVFVVLALTQFKSGRQVAKQCLLLILIGTYFWSGVHKYNDVFFEKWLLGLENRIPYVPSWIKKCFTYAIPFLEAFFGVSLIFKNTRRIGVWLIAIMHLMILTTLTLSGTGFLIFPLTIFNVFTLFFLFYKQEDALFNKDFRKPKILFFSILVFVLPVFNFVGFYDHLPSFSYFSGKPKYAMVYFDEDTNLNNLPTSITKHILVHEGRNYIDFNYWSGNTIKVMVYPENRVYKKIQNYIDSYFDEPKTQLVYY</sequence>
<dbReference type="GO" id="GO:0030416">
    <property type="term" value="P:methylamine metabolic process"/>
    <property type="evidence" value="ECO:0007669"/>
    <property type="project" value="InterPro"/>
</dbReference>
<evidence type="ECO:0000259" key="6">
    <source>
        <dbReference type="Pfam" id="PF07291"/>
    </source>
</evidence>
<evidence type="ECO:0000313" key="7">
    <source>
        <dbReference type="EMBL" id="RED48431.1"/>
    </source>
</evidence>
<dbReference type="Pfam" id="PF07291">
    <property type="entry name" value="MauE"/>
    <property type="match status" value="1"/>
</dbReference>
<dbReference type="RefSeq" id="WP_116524075.1">
    <property type="nucleotide sequence ID" value="NZ_QRDX01000004.1"/>
</dbReference>
<evidence type="ECO:0000256" key="2">
    <source>
        <dbReference type="ARBA" id="ARBA00022692"/>
    </source>
</evidence>
<comment type="subcellular location">
    <subcellularLocation>
        <location evidence="1">Membrane</location>
        <topology evidence="1">Multi-pass membrane protein</topology>
    </subcellularLocation>
</comment>
<organism evidence="7 8">
    <name type="scientific">Seonamhaeicola aphaedonensis</name>
    <dbReference type="NCBI Taxonomy" id="1461338"/>
    <lineage>
        <taxon>Bacteria</taxon>
        <taxon>Pseudomonadati</taxon>
        <taxon>Bacteroidota</taxon>
        <taxon>Flavobacteriia</taxon>
        <taxon>Flavobacteriales</taxon>
        <taxon>Flavobacteriaceae</taxon>
    </lineage>
</organism>
<feature type="transmembrane region" description="Helical" evidence="5">
    <location>
        <begin position="195"/>
        <end position="213"/>
    </location>
</feature>
<evidence type="ECO:0000256" key="3">
    <source>
        <dbReference type="ARBA" id="ARBA00022989"/>
    </source>
</evidence>
<keyword evidence="4 5" id="KW-0472">Membrane</keyword>
<feature type="transmembrane region" description="Helical" evidence="5">
    <location>
        <begin position="128"/>
        <end position="146"/>
    </location>
</feature>
<accession>A0A3D9HGP4</accession>
<protein>
    <recommendedName>
        <fullName evidence="6">Methylamine utilisation protein MauE domain-containing protein</fullName>
    </recommendedName>
</protein>
<dbReference type="GO" id="GO:0016020">
    <property type="term" value="C:membrane"/>
    <property type="evidence" value="ECO:0007669"/>
    <property type="project" value="UniProtKB-SubCell"/>
</dbReference>
<feature type="transmembrane region" description="Helical" evidence="5">
    <location>
        <begin position="16"/>
        <end position="37"/>
    </location>
</feature>
<evidence type="ECO:0000256" key="1">
    <source>
        <dbReference type="ARBA" id="ARBA00004141"/>
    </source>
</evidence>